<evidence type="ECO:0000313" key="3">
    <source>
        <dbReference type="Proteomes" id="UP000823388"/>
    </source>
</evidence>
<dbReference type="Proteomes" id="UP000823388">
    <property type="component" value="Chromosome 3K"/>
</dbReference>
<name>A0A8T0UU78_PANVG</name>
<sequence length="135" mass="15181">MRDLVFVKYNSKLRIKRERKGRDPLEKEVNDVLADYENEFITGIVPSQDDLDNQSPHESQDAAPQEDSTSQAKAKGKRHAPVCPRRKKQKIRSLHSLMRDHSVQQSSSGSEDVHGDISMRSSDSDKSPCSSGSDE</sequence>
<dbReference type="EMBL" id="CM029041">
    <property type="protein sequence ID" value="KAG2627841.1"/>
    <property type="molecule type" value="Genomic_DNA"/>
</dbReference>
<evidence type="ECO:0000256" key="1">
    <source>
        <dbReference type="SAM" id="MobiDB-lite"/>
    </source>
</evidence>
<comment type="caution">
    <text evidence="2">The sequence shown here is derived from an EMBL/GenBank/DDBJ whole genome shotgun (WGS) entry which is preliminary data.</text>
</comment>
<organism evidence="2 3">
    <name type="scientific">Panicum virgatum</name>
    <name type="common">Blackwell switchgrass</name>
    <dbReference type="NCBI Taxonomy" id="38727"/>
    <lineage>
        <taxon>Eukaryota</taxon>
        <taxon>Viridiplantae</taxon>
        <taxon>Streptophyta</taxon>
        <taxon>Embryophyta</taxon>
        <taxon>Tracheophyta</taxon>
        <taxon>Spermatophyta</taxon>
        <taxon>Magnoliopsida</taxon>
        <taxon>Liliopsida</taxon>
        <taxon>Poales</taxon>
        <taxon>Poaceae</taxon>
        <taxon>PACMAD clade</taxon>
        <taxon>Panicoideae</taxon>
        <taxon>Panicodae</taxon>
        <taxon>Paniceae</taxon>
        <taxon>Panicinae</taxon>
        <taxon>Panicum</taxon>
        <taxon>Panicum sect. Hiantes</taxon>
    </lineage>
</organism>
<keyword evidence="3" id="KW-1185">Reference proteome</keyword>
<reference evidence="2" key="1">
    <citation type="submission" date="2020-05" db="EMBL/GenBank/DDBJ databases">
        <title>WGS assembly of Panicum virgatum.</title>
        <authorList>
            <person name="Lovell J.T."/>
            <person name="Jenkins J."/>
            <person name="Shu S."/>
            <person name="Juenger T.E."/>
            <person name="Schmutz J."/>
        </authorList>
    </citation>
    <scope>NUCLEOTIDE SEQUENCE</scope>
    <source>
        <strain evidence="2">AP13</strain>
    </source>
</reference>
<gene>
    <name evidence="2" type="ORF">PVAP13_3KG264101</name>
</gene>
<accession>A0A8T0UU78</accession>
<feature type="compositionally biased region" description="Basic residues" evidence="1">
    <location>
        <begin position="74"/>
        <end position="93"/>
    </location>
</feature>
<feature type="region of interest" description="Disordered" evidence="1">
    <location>
        <begin position="40"/>
        <end position="135"/>
    </location>
</feature>
<feature type="compositionally biased region" description="Basic and acidic residues" evidence="1">
    <location>
        <begin position="111"/>
        <end position="126"/>
    </location>
</feature>
<dbReference type="AlphaFoldDB" id="A0A8T0UU78"/>
<proteinExistence type="predicted"/>
<protein>
    <submittedName>
        <fullName evidence="2">Uncharacterized protein</fullName>
    </submittedName>
</protein>
<evidence type="ECO:0000313" key="2">
    <source>
        <dbReference type="EMBL" id="KAG2627841.1"/>
    </source>
</evidence>